<dbReference type="STRING" id="49390.A0A068UBR3"/>
<feature type="domain" description="Agenet" evidence="1">
    <location>
        <begin position="1"/>
        <end position="70"/>
    </location>
</feature>
<dbReference type="PANTHER" id="PTHR31917:SF148">
    <property type="entry name" value="DUF724 DOMAIN-CONTAINING PROTEIN 2"/>
    <property type="match status" value="1"/>
</dbReference>
<dbReference type="InterPro" id="IPR008395">
    <property type="entry name" value="Agenet-like_dom"/>
</dbReference>
<proteinExistence type="predicted"/>
<dbReference type="InParanoid" id="A0A068UBR3"/>
<keyword evidence="3" id="KW-1185">Reference proteome</keyword>
<name>A0A068UBR3_COFCA</name>
<dbReference type="EMBL" id="HG739103">
    <property type="protein sequence ID" value="CDP06005.1"/>
    <property type="molecule type" value="Genomic_DNA"/>
</dbReference>
<evidence type="ECO:0000313" key="2">
    <source>
        <dbReference type="EMBL" id="CDP06005.1"/>
    </source>
</evidence>
<gene>
    <name evidence="2" type="ORF">GSCOC_T00021347001</name>
</gene>
<dbReference type="Gramene" id="CDP06005">
    <property type="protein sequence ID" value="CDP06005"/>
    <property type="gene ID" value="GSCOC_T00021347001"/>
</dbReference>
<dbReference type="Proteomes" id="UP000295252">
    <property type="component" value="Chromosome VII"/>
</dbReference>
<reference evidence="3" key="1">
    <citation type="journal article" date="2014" name="Science">
        <title>The coffee genome provides insight into the convergent evolution of caffeine biosynthesis.</title>
        <authorList>
            <person name="Denoeud F."/>
            <person name="Carretero-Paulet L."/>
            <person name="Dereeper A."/>
            <person name="Droc G."/>
            <person name="Guyot R."/>
            <person name="Pietrella M."/>
            <person name="Zheng C."/>
            <person name="Alberti A."/>
            <person name="Anthony F."/>
            <person name="Aprea G."/>
            <person name="Aury J.M."/>
            <person name="Bento P."/>
            <person name="Bernard M."/>
            <person name="Bocs S."/>
            <person name="Campa C."/>
            <person name="Cenci A."/>
            <person name="Combes M.C."/>
            <person name="Crouzillat D."/>
            <person name="Da Silva C."/>
            <person name="Daddiego L."/>
            <person name="De Bellis F."/>
            <person name="Dussert S."/>
            <person name="Garsmeur O."/>
            <person name="Gayraud T."/>
            <person name="Guignon V."/>
            <person name="Jahn K."/>
            <person name="Jamilloux V."/>
            <person name="Joet T."/>
            <person name="Labadie K."/>
            <person name="Lan T."/>
            <person name="Leclercq J."/>
            <person name="Lepelley M."/>
            <person name="Leroy T."/>
            <person name="Li L.T."/>
            <person name="Librado P."/>
            <person name="Lopez L."/>
            <person name="Munoz A."/>
            <person name="Noel B."/>
            <person name="Pallavicini A."/>
            <person name="Perrotta G."/>
            <person name="Poncet V."/>
            <person name="Pot D."/>
            <person name="Priyono X."/>
            <person name="Rigoreau M."/>
            <person name="Rouard M."/>
            <person name="Rozas J."/>
            <person name="Tranchant-Dubreuil C."/>
            <person name="VanBuren R."/>
            <person name="Zhang Q."/>
            <person name="Andrade A.C."/>
            <person name="Argout X."/>
            <person name="Bertrand B."/>
            <person name="de Kochko A."/>
            <person name="Graziosi G."/>
            <person name="Henry R.J."/>
            <person name="Jayarama X."/>
            <person name="Ming R."/>
            <person name="Nagai C."/>
            <person name="Rounsley S."/>
            <person name="Sankoff D."/>
            <person name="Giuliano G."/>
            <person name="Albert V.A."/>
            <person name="Wincker P."/>
            <person name="Lashermes P."/>
        </authorList>
    </citation>
    <scope>NUCLEOTIDE SEQUENCE [LARGE SCALE GENOMIC DNA]</scope>
    <source>
        <strain evidence="3">cv. DH200-94</strain>
    </source>
</reference>
<dbReference type="Pfam" id="PF05641">
    <property type="entry name" value="Agenet"/>
    <property type="match status" value="1"/>
</dbReference>
<dbReference type="CDD" id="cd20406">
    <property type="entry name" value="Tudor_Agenet_AtDUF_rpt2_4"/>
    <property type="match status" value="1"/>
</dbReference>
<dbReference type="PANTHER" id="PTHR31917">
    <property type="entry name" value="AGENET DOMAIN-CONTAINING PROTEIN-RELATED"/>
    <property type="match status" value="1"/>
</dbReference>
<dbReference type="InterPro" id="IPR014002">
    <property type="entry name" value="Agenet_dom_plant"/>
</dbReference>
<dbReference type="CDD" id="cd20405">
    <property type="entry name" value="Tudor_Agenet_AtDUF_rpt1_3"/>
    <property type="match status" value="1"/>
</dbReference>
<evidence type="ECO:0000313" key="3">
    <source>
        <dbReference type="Proteomes" id="UP000295252"/>
    </source>
</evidence>
<dbReference type="PhylomeDB" id="A0A068UBR3"/>
<protein>
    <recommendedName>
        <fullName evidence="1">Agenet domain-containing protein</fullName>
    </recommendedName>
</protein>
<dbReference type="AlphaFoldDB" id="A0A068UBR3"/>
<dbReference type="OrthoDB" id="938602at2759"/>
<organism evidence="2 3">
    <name type="scientific">Coffea canephora</name>
    <name type="common">Robusta coffee</name>
    <dbReference type="NCBI Taxonomy" id="49390"/>
    <lineage>
        <taxon>Eukaryota</taxon>
        <taxon>Viridiplantae</taxon>
        <taxon>Streptophyta</taxon>
        <taxon>Embryophyta</taxon>
        <taxon>Tracheophyta</taxon>
        <taxon>Spermatophyta</taxon>
        <taxon>Magnoliopsida</taxon>
        <taxon>eudicotyledons</taxon>
        <taxon>Gunneridae</taxon>
        <taxon>Pentapetalae</taxon>
        <taxon>asterids</taxon>
        <taxon>lamiids</taxon>
        <taxon>Gentianales</taxon>
        <taxon>Rubiaceae</taxon>
        <taxon>Ixoroideae</taxon>
        <taxon>Gardenieae complex</taxon>
        <taxon>Bertiereae - Coffeeae clade</taxon>
        <taxon>Coffeeae</taxon>
        <taxon>Coffea</taxon>
    </lineage>
</organism>
<dbReference type="SMART" id="SM00743">
    <property type="entry name" value="Agenet"/>
    <property type="match status" value="2"/>
</dbReference>
<accession>A0A068UBR3</accession>
<feature type="domain" description="Agenet" evidence="1">
    <location>
        <begin position="72"/>
        <end position="127"/>
    </location>
</feature>
<dbReference type="OMA" id="CSKQEGF"/>
<sequence>MAIRVGDSVEICCNEDGFLGSYYEAKIIAKRGKNKFLVEYKTLLKEDNEKELLKEVVEASTVRPLPLQINVSEFHVLEKVDAFDNDGWWVGRISGRAGYKYYVYFESSGDEFLYPFGSLRIHQEYENGQWIPANKRADT</sequence>
<evidence type="ECO:0000259" key="1">
    <source>
        <dbReference type="SMART" id="SM00743"/>
    </source>
</evidence>